<dbReference type="CDD" id="cd01366">
    <property type="entry name" value="KISc_C_terminal"/>
    <property type="match status" value="1"/>
</dbReference>
<keyword evidence="6 10" id="KW-0175">Coiled coil</keyword>
<evidence type="ECO:0000256" key="4">
    <source>
        <dbReference type="ARBA" id="ARBA00022741"/>
    </source>
</evidence>
<keyword evidence="5 9" id="KW-0067">ATP-binding</keyword>
<dbReference type="GO" id="GO:0008017">
    <property type="term" value="F:microtubule binding"/>
    <property type="evidence" value="ECO:0007669"/>
    <property type="project" value="InterPro"/>
</dbReference>
<dbReference type="PRINTS" id="PR00380">
    <property type="entry name" value="KINESINHEAVY"/>
</dbReference>
<dbReference type="PROSITE" id="PS50067">
    <property type="entry name" value="KINESIN_MOTOR_2"/>
    <property type="match status" value="1"/>
</dbReference>
<evidence type="ECO:0000256" key="6">
    <source>
        <dbReference type="ARBA" id="ARBA00023054"/>
    </source>
</evidence>
<gene>
    <name evidence="13" type="ORF">WICMUC_002693</name>
</gene>
<dbReference type="GO" id="GO:0008569">
    <property type="term" value="F:minus-end-directed microtubule motor activity"/>
    <property type="evidence" value="ECO:0007669"/>
    <property type="project" value="UniProtKB-ARBA"/>
</dbReference>
<dbReference type="GO" id="GO:0005874">
    <property type="term" value="C:microtubule"/>
    <property type="evidence" value="ECO:0007669"/>
    <property type="project" value="UniProtKB-KW"/>
</dbReference>
<protein>
    <recommendedName>
        <fullName evidence="12">Kinesin motor domain-containing protein</fullName>
    </recommendedName>
</protein>
<dbReference type="SUPFAM" id="SSF52540">
    <property type="entry name" value="P-loop containing nucleoside triphosphate hydrolases"/>
    <property type="match status" value="1"/>
</dbReference>
<dbReference type="AlphaFoldDB" id="A0A9P8PP61"/>
<evidence type="ECO:0000256" key="8">
    <source>
        <dbReference type="ARBA" id="ARBA00023212"/>
    </source>
</evidence>
<keyword evidence="4 9" id="KW-0547">Nucleotide-binding</keyword>
<reference evidence="13" key="2">
    <citation type="submission" date="2021-01" db="EMBL/GenBank/DDBJ databases">
        <authorList>
            <person name="Schikora-Tamarit M.A."/>
        </authorList>
    </citation>
    <scope>NUCLEOTIDE SEQUENCE</scope>
    <source>
        <strain evidence="13">CBS6341</strain>
    </source>
</reference>
<proteinExistence type="inferred from homology"/>
<name>A0A9P8PP61_9ASCO</name>
<evidence type="ECO:0000256" key="9">
    <source>
        <dbReference type="PROSITE-ProRule" id="PRU00283"/>
    </source>
</evidence>
<evidence type="ECO:0000256" key="2">
    <source>
        <dbReference type="ARBA" id="ARBA00022490"/>
    </source>
</evidence>
<feature type="binding site" evidence="9">
    <location>
        <begin position="458"/>
        <end position="465"/>
    </location>
    <ligand>
        <name>ATP</name>
        <dbReference type="ChEBI" id="CHEBI:30616"/>
    </ligand>
</feature>
<dbReference type="GO" id="GO:0005524">
    <property type="term" value="F:ATP binding"/>
    <property type="evidence" value="ECO:0007669"/>
    <property type="project" value="UniProtKB-UniRule"/>
</dbReference>
<dbReference type="SMART" id="SM00129">
    <property type="entry name" value="KISc"/>
    <property type="match status" value="1"/>
</dbReference>
<organism evidence="13 14">
    <name type="scientific">Wickerhamomyces mucosus</name>
    <dbReference type="NCBI Taxonomy" id="1378264"/>
    <lineage>
        <taxon>Eukaryota</taxon>
        <taxon>Fungi</taxon>
        <taxon>Dikarya</taxon>
        <taxon>Ascomycota</taxon>
        <taxon>Saccharomycotina</taxon>
        <taxon>Saccharomycetes</taxon>
        <taxon>Phaffomycetales</taxon>
        <taxon>Wickerhamomycetaceae</taxon>
        <taxon>Wickerhamomyces</taxon>
    </lineage>
</organism>
<dbReference type="PANTHER" id="PTHR47972">
    <property type="entry name" value="KINESIN-LIKE PROTEIN KLP-3"/>
    <property type="match status" value="1"/>
</dbReference>
<comment type="similarity">
    <text evidence="9">Belongs to the TRAFAC class myosin-kinesin ATPase superfamily. Kinesin family.</text>
</comment>
<dbReference type="GO" id="GO:0007018">
    <property type="term" value="P:microtubule-based movement"/>
    <property type="evidence" value="ECO:0007669"/>
    <property type="project" value="InterPro"/>
</dbReference>
<dbReference type="GO" id="GO:0090307">
    <property type="term" value="P:mitotic spindle assembly"/>
    <property type="evidence" value="ECO:0007669"/>
    <property type="project" value="UniProtKB-ARBA"/>
</dbReference>
<feature type="compositionally biased region" description="Polar residues" evidence="11">
    <location>
        <begin position="20"/>
        <end position="36"/>
    </location>
</feature>
<feature type="region of interest" description="Disordered" evidence="11">
    <location>
        <begin position="20"/>
        <end position="58"/>
    </location>
</feature>
<evidence type="ECO:0000256" key="7">
    <source>
        <dbReference type="ARBA" id="ARBA00023175"/>
    </source>
</evidence>
<keyword evidence="3" id="KW-0493">Microtubule</keyword>
<dbReference type="Pfam" id="PF00225">
    <property type="entry name" value="Kinesin"/>
    <property type="match status" value="1"/>
</dbReference>
<keyword evidence="14" id="KW-1185">Reference proteome</keyword>
<accession>A0A9P8PP61</accession>
<keyword evidence="2" id="KW-0963">Cytoplasm</keyword>
<keyword evidence="7 9" id="KW-0505">Motor protein</keyword>
<evidence type="ECO:0000256" key="10">
    <source>
        <dbReference type="SAM" id="Coils"/>
    </source>
</evidence>
<evidence type="ECO:0000256" key="1">
    <source>
        <dbReference type="ARBA" id="ARBA00004245"/>
    </source>
</evidence>
<dbReference type="Gene3D" id="3.40.850.10">
    <property type="entry name" value="Kinesin motor domain"/>
    <property type="match status" value="1"/>
</dbReference>
<evidence type="ECO:0000313" key="13">
    <source>
        <dbReference type="EMBL" id="KAH3675502.1"/>
    </source>
</evidence>
<dbReference type="EMBL" id="JAEUBF010000754">
    <property type="protein sequence ID" value="KAH3675502.1"/>
    <property type="molecule type" value="Genomic_DNA"/>
</dbReference>
<dbReference type="Proteomes" id="UP000769528">
    <property type="component" value="Unassembled WGS sequence"/>
</dbReference>
<evidence type="ECO:0000256" key="3">
    <source>
        <dbReference type="ARBA" id="ARBA00022701"/>
    </source>
</evidence>
<dbReference type="InterPro" id="IPR027640">
    <property type="entry name" value="Kinesin-like_fam"/>
</dbReference>
<evidence type="ECO:0000256" key="11">
    <source>
        <dbReference type="SAM" id="MobiDB-lite"/>
    </source>
</evidence>
<dbReference type="InterPro" id="IPR001752">
    <property type="entry name" value="Kinesin_motor_dom"/>
</dbReference>
<feature type="coiled-coil region" evidence="10">
    <location>
        <begin position="143"/>
        <end position="170"/>
    </location>
</feature>
<comment type="subcellular location">
    <subcellularLocation>
        <location evidence="1">Cytoplasm</location>
        <location evidence="1">Cytoskeleton</location>
    </subcellularLocation>
</comment>
<feature type="domain" description="Kinesin motor" evidence="12">
    <location>
        <begin position="359"/>
        <end position="707"/>
    </location>
</feature>
<dbReference type="OrthoDB" id="3176171at2759"/>
<dbReference type="PANTHER" id="PTHR47972:SF28">
    <property type="entry name" value="KINESIN-LIKE PROTEIN KLP-3"/>
    <property type="match status" value="1"/>
</dbReference>
<evidence type="ECO:0000256" key="5">
    <source>
        <dbReference type="ARBA" id="ARBA00022840"/>
    </source>
</evidence>
<comment type="caution">
    <text evidence="13">The sequence shown here is derived from an EMBL/GenBank/DDBJ whole genome shotgun (WGS) entry which is preliminary data.</text>
</comment>
<evidence type="ECO:0000313" key="14">
    <source>
        <dbReference type="Proteomes" id="UP000769528"/>
    </source>
</evidence>
<feature type="coiled-coil region" evidence="10">
    <location>
        <begin position="234"/>
        <end position="303"/>
    </location>
</feature>
<keyword evidence="8" id="KW-0206">Cytoskeleton</keyword>
<evidence type="ECO:0000259" key="12">
    <source>
        <dbReference type="PROSITE" id="PS50067"/>
    </source>
</evidence>
<dbReference type="InterPro" id="IPR027417">
    <property type="entry name" value="P-loop_NTPase"/>
</dbReference>
<reference evidence="13" key="1">
    <citation type="journal article" date="2021" name="Open Biol.">
        <title>Shared evolutionary footprints suggest mitochondrial oxidative damage underlies multiple complex I losses in fungi.</title>
        <authorList>
            <person name="Schikora-Tamarit M.A."/>
            <person name="Marcet-Houben M."/>
            <person name="Nosek J."/>
            <person name="Gabaldon T."/>
        </authorList>
    </citation>
    <scope>NUCLEOTIDE SEQUENCE</scope>
    <source>
        <strain evidence="13">CBS6341</strain>
    </source>
</reference>
<dbReference type="FunFam" id="3.40.850.10:FF:000065">
    <property type="entry name" value="Kinesin-like protein"/>
    <property type="match status" value="1"/>
</dbReference>
<sequence>MDQEESPLKCAESTNILKLKTSNIPKPQTPTKTRSIVTEEGYYSPSLETIPSSSRLKSPSRLLNGLDSKSYHKCDRNDLENLKSQVSTRKRDLQELKSIILGLRTHNQHLEVDKDDYEDTLALSLKAFKLKSNALDNLLRSKVEVKDEVNRKLELKLKELRIENDSAVYQTEKSYEMEIKKILAEKVSKIQSQKLKLKDRKSFLKKVIDEKDAFHEKHLGELKIRYQSKQSELEKSMMDIRSSLEKDMKELEMEKSKFESYSSISENQIQELNQEKRIRLENLDNFQELKSSKNSENTRLKKEIISLESGILDKQEKINNLQKDMEYKLQRTTWLKEEMMTEELSRRKLHNKLQELKGNIRVFCRIRPPIKSETEDTIEIQVPDNDEAEQEIKLNDPRVSSESLDSPHLLSNFRSKSHVFKFDRVFEMRSSNSVIFEEISQLVQSALDGFNICIFAYGQTGSGKTYTMSDNDGMIPRAIDQIFETSNNLISEGWEYKFIGEFLEIYNENINDLLGNPNNIDKAKYEIRHDPIALSTEVTGLTSVELTSPERMNEILDMASKNRSIAATNANERSSRSHSVFIIKIIGTNGKNAKTVKGCLNLIDLAGSERLSHSKATGDRLRETQHINKSLSCLGDVIQALGDGNTNRYNKEIKRHIPFRNSKLTYLLQNSLAGNSKTLMFVNISPSSKHFSETINSLRFATKVKNTKIEIAKKNTS</sequence>
<dbReference type="InterPro" id="IPR036961">
    <property type="entry name" value="Kinesin_motor_dom_sf"/>
</dbReference>